<comment type="similarity">
    <text evidence="1">Belongs to the universal stress protein A family.</text>
</comment>
<dbReference type="EMBL" id="JWJG01000028">
    <property type="protein sequence ID" value="KIF79970.1"/>
    <property type="molecule type" value="Genomic_DNA"/>
</dbReference>
<dbReference type="InterPro" id="IPR014729">
    <property type="entry name" value="Rossmann-like_a/b/a_fold"/>
</dbReference>
<dbReference type="STRING" id="709839.TSA66_02660"/>
<dbReference type="OrthoDB" id="8773722at2"/>
<dbReference type="PRINTS" id="PR01438">
    <property type="entry name" value="UNVRSLSTRESS"/>
</dbReference>
<dbReference type="CDD" id="cd00293">
    <property type="entry name" value="USP-like"/>
    <property type="match status" value="2"/>
</dbReference>
<dbReference type="PANTHER" id="PTHR46268">
    <property type="entry name" value="STRESS RESPONSE PROTEIN NHAX"/>
    <property type="match status" value="1"/>
</dbReference>
<keyword evidence="4" id="KW-1185">Reference proteome</keyword>
<evidence type="ECO:0000313" key="4">
    <source>
        <dbReference type="Proteomes" id="UP000031572"/>
    </source>
</evidence>
<organism evidence="3 4">
    <name type="scientific">Noviherbaspirillum autotrophicum</name>
    <dbReference type="NCBI Taxonomy" id="709839"/>
    <lineage>
        <taxon>Bacteria</taxon>
        <taxon>Pseudomonadati</taxon>
        <taxon>Pseudomonadota</taxon>
        <taxon>Betaproteobacteria</taxon>
        <taxon>Burkholderiales</taxon>
        <taxon>Oxalobacteraceae</taxon>
        <taxon>Noviherbaspirillum</taxon>
    </lineage>
</organism>
<dbReference type="Gene3D" id="3.40.50.620">
    <property type="entry name" value="HUPs"/>
    <property type="match status" value="2"/>
</dbReference>
<comment type="caution">
    <text evidence="3">The sequence shown here is derived from an EMBL/GenBank/DDBJ whole genome shotgun (WGS) entry which is preliminary data.</text>
</comment>
<dbReference type="SUPFAM" id="SSF52402">
    <property type="entry name" value="Adenine nucleotide alpha hydrolases-like"/>
    <property type="match status" value="2"/>
</dbReference>
<feature type="domain" description="UspA" evidence="2">
    <location>
        <begin position="139"/>
        <end position="275"/>
    </location>
</feature>
<evidence type="ECO:0000259" key="2">
    <source>
        <dbReference type="Pfam" id="PF00582"/>
    </source>
</evidence>
<feature type="domain" description="UspA" evidence="2">
    <location>
        <begin position="58"/>
        <end position="126"/>
    </location>
</feature>
<dbReference type="Proteomes" id="UP000031572">
    <property type="component" value="Unassembled WGS sequence"/>
</dbReference>
<dbReference type="RefSeq" id="WP_040038882.1">
    <property type="nucleotide sequence ID" value="NZ_JWJG01000028.1"/>
</dbReference>
<dbReference type="InterPro" id="IPR006015">
    <property type="entry name" value="Universal_stress_UspA"/>
</dbReference>
<dbReference type="Pfam" id="PF00582">
    <property type="entry name" value="Usp"/>
    <property type="match status" value="3"/>
</dbReference>
<sequence>MRRVASILLPLDGSPESSKGVGCAVWLAELLGATLHVLHATAQPLPGKQALDRLHVPAARRSQIVVHQLAGAADSAVLAAVAALEVDLVIMSARGESASAGHDLSQRLGSIAQAVIERSPVPVLLLPLRYREALPWTSMLAAASGEAVSDQALAAVVQLAAKLGLRVTVVHSEDGPESAGAAPLGSYADTVHHEFAGRLEQMVERGLAGSTREECKCINQVRLRRGDVAEVLLEQAAQLGSSVLALGWHGALGSGRAPVLKRLLEEAECPLLLVRGAEGSSARLKVGKEIDD</sequence>
<dbReference type="InterPro" id="IPR006016">
    <property type="entry name" value="UspA"/>
</dbReference>
<dbReference type="PANTHER" id="PTHR46268:SF6">
    <property type="entry name" value="UNIVERSAL STRESS PROTEIN UP12"/>
    <property type="match status" value="1"/>
</dbReference>
<proteinExistence type="inferred from homology"/>
<name>A0A0C2BFG7_9BURK</name>
<dbReference type="AlphaFoldDB" id="A0A0C2BFG7"/>
<protein>
    <recommendedName>
        <fullName evidence="2">UspA domain-containing protein</fullName>
    </recommendedName>
</protein>
<reference evidence="3 4" key="1">
    <citation type="submission" date="2014-12" db="EMBL/GenBank/DDBJ databases">
        <title>Denitrispirillum autotrophicum gen. nov., sp. nov., Denitrifying, Facultatively Autotrophic Bacteria Isolated from Rice Paddy Soil.</title>
        <authorList>
            <person name="Ishii S."/>
            <person name="Ashida N."/>
            <person name="Ohno H."/>
            <person name="Otsuka S."/>
            <person name="Yokota A."/>
            <person name="Senoo K."/>
        </authorList>
    </citation>
    <scope>NUCLEOTIDE SEQUENCE [LARGE SCALE GENOMIC DNA]</scope>
    <source>
        <strain evidence="3 4">TSA66</strain>
    </source>
</reference>
<evidence type="ECO:0000256" key="1">
    <source>
        <dbReference type="ARBA" id="ARBA00008791"/>
    </source>
</evidence>
<accession>A0A0C2BFG7</accession>
<gene>
    <name evidence="3" type="ORF">TSA66_02660</name>
</gene>
<evidence type="ECO:0000313" key="3">
    <source>
        <dbReference type="EMBL" id="KIF79970.1"/>
    </source>
</evidence>
<feature type="domain" description="UspA" evidence="2">
    <location>
        <begin position="7"/>
        <end position="54"/>
    </location>
</feature>